<protein>
    <recommendedName>
        <fullName evidence="4">Secreted protein</fullName>
    </recommendedName>
</protein>
<reference evidence="2 3" key="1">
    <citation type="submission" date="2021-06" db="EMBL/GenBank/DDBJ databases">
        <authorList>
            <person name="Palmer J.M."/>
        </authorList>
    </citation>
    <scope>NUCLEOTIDE SEQUENCE [LARGE SCALE GENOMIC DNA]</scope>
    <source>
        <strain evidence="3">if_2019</strain>
        <tissue evidence="2">Muscle</tissue>
    </source>
</reference>
<gene>
    <name evidence="2" type="ORF">ILYODFUR_020185</name>
</gene>
<keyword evidence="3" id="KW-1185">Reference proteome</keyword>
<dbReference type="Proteomes" id="UP001482620">
    <property type="component" value="Unassembled WGS sequence"/>
</dbReference>
<name>A0ABV0TK35_9TELE</name>
<proteinExistence type="predicted"/>
<sequence>MLPFQKLFLLLFHLLDCCSPGSPRLLRTRVKSSVLIRGNTSFTLKKLDLYLVSEAHFSLSNPNNVLKHFYLHTPLKDRRLYHLIPFFHAFIFIFFNFHTFKDGGALELPPSFARLCTSSSTSCFKRRPHCPHLLLLLPEEQIHTSITKKVLPASLIPTL</sequence>
<feature type="chain" id="PRO_5046121058" description="Secreted protein" evidence="1">
    <location>
        <begin position="21"/>
        <end position="159"/>
    </location>
</feature>
<comment type="caution">
    <text evidence="2">The sequence shown here is derived from an EMBL/GenBank/DDBJ whole genome shotgun (WGS) entry which is preliminary data.</text>
</comment>
<organism evidence="2 3">
    <name type="scientific">Ilyodon furcidens</name>
    <name type="common">goldbreast splitfin</name>
    <dbReference type="NCBI Taxonomy" id="33524"/>
    <lineage>
        <taxon>Eukaryota</taxon>
        <taxon>Metazoa</taxon>
        <taxon>Chordata</taxon>
        <taxon>Craniata</taxon>
        <taxon>Vertebrata</taxon>
        <taxon>Euteleostomi</taxon>
        <taxon>Actinopterygii</taxon>
        <taxon>Neopterygii</taxon>
        <taxon>Teleostei</taxon>
        <taxon>Neoteleostei</taxon>
        <taxon>Acanthomorphata</taxon>
        <taxon>Ovalentaria</taxon>
        <taxon>Atherinomorphae</taxon>
        <taxon>Cyprinodontiformes</taxon>
        <taxon>Goodeidae</taxon>
        <taxon>Ilyodon</taxon>
    </lineage>
</organism>
<keyword evidence="1" id="KW-0732">Signal</keyword>
<accession>A0ABV0TK35</accession>
<evidence type="ECO:0000313" key="3">
    <source>
        <dbReference type="Proteomes" id="UP001482620"/>
    </source>
</evidence>
<evidence type="ECO:0000256" key="1">
    <source>
        <dbReference type="SAM" id="SignalP"/>
    </source>
</evidence>
<dbReference type="EMBL" id="JAHRIQ010036819">
    <property type="protein sequence ID" value="MEQ2233280.1"/>
    <property type="molecule type" value="Genomic_DNA"/>
</dbReference>
<evidence type="ECO:0000313" key="2">
    <source>
        <dbReference type="EMBL" id="MEQ2233280.1"/>
    </source>
</evidence>
<evidence type="ECO:0008006" key="4">
    <source>
        <dbReference type="Google" id="ProtNLM"/>
    </source>
</evidence>
<feature type="signal peptide" evidence="1">
    <location>
        <begin position="1"/>
        <end position="20"/>
    </location>
</feature>